<dbReference type="EMBL" id="JACNJD010000222">
    <property type="protein sequence ID" value="MBC8177655.1"/>
    <property type="molecule type" value="Genomic_DNA"/>
</dbReference>
<evidence type="ECO:0000256" key="1">
    <source>
        <dbReference type="ARBA" id="ARBA00023239"/>
    </source>
</evidence>
<reference evidence="3 4" key="1">
    <citation type="submission" date="2020-08" db="EMBL/GenBank/DDBJ databases">
        <title>Bridging the membrane lipid divide: bacteria of the FCB group superphylum have the potential to synthesize archaeal ether lipids.</title>
        <authorList>
            <person name="Villanueva L."/>
            <person name="Von Meijenfeldt F.A.B."/>
            <person name="Westbye A.B."/>
            <person name="Yadav S."/>
            <person name="Hopmans E.C."/>
            <person name="Dutilh B.E."/>
            <person name="Sinninghe Damste J.S."/>
        </authorList>
    </citation>
    <scope>NUCLEOTIDE SEQUENCE [LARGE SCALE GENOMIC DNA]</scope>
    <source>
        <strain evidence="3">NIOZ-UU27</strain>
    </source>
</reference>
<dbReference type="Proteomes" id="UP000650524">
    <property type="component" value="Unassembled WGS sequence"/>
</dbReference>
<accession>A0A8J6N0L3</accession>
<dbReference type="SUPFAM" id="SSF54637">
    <property type="entry name" value="Thioesterase/thiol ester dehydrase-isomerase"/>
    <property type="match status" value="1"/>
</dbReference>
<dbReference type="CDD" id="cd03449">
    <property type="entry name" value="R_hydratase"/>
    <property type="match status" value="1"/>
</dbReference>
<evidence type="ECO:0000313" key="4">
    <source>
        <dbReference type="Proteomes" id="UP000650524"/>
    </source>
</evidence>
<dbReference type="AlphaFoldDB" id="A0A8J6N0L3"/>
<keyword evidence="1" id="KW-0456">Lyase</keyword>
<dbReference type="Gene3D" id="3.10.129.10">
    <property type="entry name" value="Hotdog Thioesterase"/>
    <property type="match status" value="1"/>
</dbReference>
<dbReference type="GO" id="GO:0006633">
    <property type="term" value="P:fatty acid biosynthetic process"/>
    <property type="evidence" value="ECO:0007669"/>
    <property type="project" value="TreeGrafter"/>
</dbReference>
<dbReference type="InterPro" id="IPR050965">
    <property type="entry name" value="UPF0336/Enoyl-CoA_hydratase"/>
</dbReference>
<dbReference type="InterPro" id="IPR029069">
    <property type="entry name" value="HotDog_dom_sf"/>
</dbReference>
<name>A0A8J6N0L3_9DELT</name>
<dbReference type="FunFam" id="3.10.129.10:FF:000042">
    <property type="entry name" value="MaoC domain protein dehydratase"/>
    <property type="match status" value="1"/>
</dbReference>
<organism evidence="3 4">
    <name type="scientific">Candidatus Desulfacyla euxinica</name>
    <dbReference type="NCBI Taxonomy" id="2841693"/>
    <lineage>
        <taxon>Bacteria</taxon>
        <taxon>Deltaproteobacteria</taxon>
        <taxon>Candidatus Desulfacyla</taxon>
    </lineage>
</organism>
<evidence type="ECO:0000259" key="2">
    <source>
        <dbReference type="Pfam" id="PF01575"/>
    </source>
</evidence>
<dbReference type="PANTHER" id="PTHR43437">
    <property type="entry name" value="HYDROXYACYL-THIOESTER DEHYDRATASE TYPE 2, MITOCHONDRIAL-RELATED"/>
    <property type="match status" value="1"/>
</dbReference>
<dbReference type="GO" id="GO:0019171">
    <property type="term" value="F:(3R)-hydroxyacyl-[acyl-carrier-protein] dehydratase activity"/>
    <property type="evidence" value="ECO:0007669"/>
    <property type="project" value="TreeGrafter"/>
</dbReference>
<sequence>MIGKTIDELKIGDSAEFGKTVTESDIYLYAGVTGDFNPAHLNEEYAKKTFFKTRIAQGMLTAGFVSGLLGVGLPGPGTVYIRQEVDFLAPVHIGDTITARVEIIEIIDDENKVRVRTYCTNQDGTKVLDGEAIVSPPKAVHD</sequence>
<dbReference type="InterPro" id="IPR002539">
    <property type="entry name" value="MaoC-like_dom"/>
</dbReference>
<dbReference type="Pfam" id="PF01575">
    <property type="entry name" value="MaoC_dehydratas"/>
    <property type="match status" value="1"/>
</dbReference>
<gene>
    <name evidence="3" type="ORF">H8E19_09650</name>
</gene>
<protein>
    <submittedName>
        <fullName evidence="3">MaoC family dehydratase</fullName>
    </submittedName>
</protein>
<dbReference type="PANTHER" id="PTHR43437:SF3">
    <property type="entry name" value="HYDROXYACYL-THIOESTER DEHYDRATASE TYPE 2, MITOCHONDRIAL"/>
    <property type="match status" value="1"/>
</dbReference>
<feature type="domain" description="MaoC-like" evidence="2">
    <location>
        <begin position="16"/>
        <end position="117"/>
    </location>
</feature>
<comment type="caution">
    <text evidence="3">The sequence shown here is derived from an EMBL/GenBank/DDBJ whole genome shotgun (WGS) entry which is preliminary data.</text>
</comment>
<proteinExistence type="predicted"/>
<evidence type="ECO:0000313" key="3">
    <source>
        <dbReference type="EMBL" id="MBC8177655.1"/>
    </source>
</evidence>